<dbReference type="InterPro" id="IPR039055">
    <property type="entry name" value="MCU_fam"/>
</dbReference>
<dbReference type="SUPFAM" id="SSF47473">
    <property type="entry name" value="EF-hand"/>
    <property type="match status" value="1"/>
</dbReference>
<evidence type="ECO:0000256" key="10">
    <source>
        <dbReference type="ARBA" id="ARBA00023136"/>
    </source>
</evidence>
<reference evidence="13 14" key="1">
    <citation type="submission" date="2024-11" db="EMBL/GenBank/DDBJ databases">
        <title>A near-complete genome assembly of Cinchona calisaya.</title>
        <authorList>
            <person name="Lian D.C."/>
            <person name="Zhao X.W."/>
            <person name="Wei L."/>
        </authorList>
    </citation>
    <scope>NUCLEOTIDE SEQUENCE [LARGE SCALE GENOMIC DNA]</scope>
    <source>
        <tissue evidence="13">Nenye</tissue>
    </source>
</reference>
<dbReference type="InterPro" id="IPR011992">
    <property type="entry name" value="EF-hand-dom_pair"/>
</dbReference>
<evidence type="ECO:0000256" key="2">
    <source>
        <dbReference type="ARBA" id="ARBA00005653"/>
    </source>
</evidence>
<dbReference type="GO" id="GO:0006816">
    <property type="term" value="P:calcium ion transport"/>
    <property type="evidence" value="ECO:0007669"/>
    <property type="project" value="UniProtKB-KW"/>
</dbReference>
<keyword evidence="9" id="KW-0406">Ion transport</keyword>
<gene>
    <name evidence="13" type="ORF">ACH5RR_014145</name>
</gene>
<organism evidence="13 14">
    <name type="scientific">Cinchona calisaya</name>
    <dbReference type="NCBI Taxonomy" id="153742"/>
    <lineage>
        <taxon>Eukaryota</taxon>
        <taxon>Viridiplantae</taxon>
        <taxon>Streptophyta</taxon>
        <taxon>Embryophyta</taxon>
        <taxon>Tracheophyta</taxon>
        <taxon>Spermatophyta</taxon>
        <taxon>Magnoliopsida</taxon>
        <taxon>eudicotyledons</taxon>
        <taxon>Gunneridae</taxon>
        <taxon>Pentapetalae</taxon>
        <taxon>asterids</taxon>
        <taxon>lamiids</taxon>
        <taxon>Gentianales</taxon>
        <taxon>Rubiaceae</taxon>
        <taxon>Cinchonoideae</taxon>
        <taxon>Cinchoneae</taxon>
        <taxon>Cinchona</taxon>
    </lineage>
</organism>
<evidence type="ECO:0000256" key="6">
    <source>
        <dbReference type="ARBA" id="ARBA00022737"/>
    </source>
</evidence>
<keyword evidence="10 11" id="KW-0472">Membrane</keyword>
<evidence type="ECO:0000256" key="3">
    <source>
        <dbReference type="ARBA" id="ARBA00022448"/>
    </source>
</evidence>
<keyword evidence="3" id="KW-0813">Transport</keyword>
<comment type="subcellular location">
    <subcellularLocation>
        <location evidence="1">Membrane</location>
        <topology evidence="1">Multi-pass membrane protein</topology>
    </subcellularLocation>
</comment>
<dbReference type="PROSITE" id="PS50222">
    <property type="entry name" value="EF_HAND_2"/>
    <property type="match status" value="1"/>
</dbReference>
<dbReference type="Proteomes" id="UP001630127">
    <property type="component" value="Unassembled WGS sequence"/>
</dbReference>
<dbReference type="InterPro" id="IPR002048">
    <property type="entry name" value="EF_hand_dom"/>
</dbReference>
<proteinExistence type="inferred from homology"/>
<evidence type="ECO:0000256" key="5">
    <source>
        <dbReference type="ARBA" id="ARBA00022692"/>
    </source>
</evidence>
<evidence type="ECO:0000313" key="13">
    <source>
        <dbReference type="EMBL" id="KAL3525773.1"/>
    </source>
</evidence>
<evidence type="ECO:0000313" key="14">
    <source>
        <dbReference type="Proteomes" id="UP001630127"/>
    </source>
</evidence>
<evidence type="ECO:0000256" key="7">
    <source>
        <dbReference type="ARBA" id="ARBA00022837"/>
    </source>
</evidence>
<dbReference type="Gene3D" id="1.10.238.10">
    <property type="entry name" value="EF-hand"/>
    <property type="match status" value="2"/>
</dbReference>
<dbReference type="CDD" id="cd00051">
    <property type="entry name" value="EFh"/>
    <property type="match status" value="1"/>
</dbReference>
<keyword evidence="6" id="KW-0677">Repeat</keyword>
<evidence type="ECO:0000256" key="8">
    <source>
        <dbReference type="ARBA" id="ARBA00022989"/>
    </source>
</evidence>
<evidence type="ECO:0000256" key="4">
    <source>
        <dbReference type="ARBA" id="ARBA00022568"/>
    </source>
</evidence>
<dbReference type="PROSITE" id="PS00018">
    <property type="entry name" value="EF_HAND_1"/>
    <property type="match status" value="1"/>
</dbReference>
<dbReference type="EMBL" id="JBJUIK010000006">
    <property type="protein sequence ID" value="KAL3525773.1"/>
    <property type="molecule type" value="Genomic_DNA"/>
</dbReference>
<evidence type="ECO:0000256" key="1">
    <source>
        <dbReference type="ARBA" id="ARBA00004141"/>
    </source>
</evidence>
<keyword evidence="14" id="KW-1185">Reference proteome</keyword>
<protein>
    <recommendedName>
        <fullName evidence="12">EF-hand domain-containing protein</fullName>
    </recommendedName>
</protein>
<dbReference type="PANTHER" id="PTHR13462:SF31">
    <property type="entry name" value="CALCIUM UNIPORTER PROTEIN 1, MITOCHONDRIAL"/>
    <property type="match status" value="1"/>
</dbReference>
<dbReference type="Pfam" id="PF13499">
    <property type="entry name" value="EF-hand_7"/>
    <property type="match status" value="1"/>
</dbReference>
<comment type="caution">
    <text evidence="13">The sequence shown here is derived from an EMBL/GenBank/DDBJ whole genome shotgun (WGS) entry which is preliminary data.</text>
</comment>
<dbReference type="InterPro" id="IPR018247">
    <property type="entry name" value="EF_Hand_1_Ca_BS"/>
</dbReference>
<feature type="domain" description="EF-hand" evidence="12">
    <location>
        <begin position="23"/>
        <end position="58"/>
    </location>
</feature>
<dbReference type="SMART" id="SM00054">
    <property type="entry name" value="EFh"/>
    <property type="match status" value="3"/>
</dbReference>
<dbReference type="FunFam" id="1.10.238.10:FF:000003">
    <property type="entry name" value="Calmodulin A"/>
    <property type="match status" value="1"/>
</dbReference>
<dbReference type="InterPro" id="IPR006769">
    <property type="entry name" value="MCU_C"/>
</dbReference>
<name>A0ABD3A3K4_9GENT</name>
<sequence>METQELPISPKFSAQNHFMKQSQKPQSMIEIFEQFDSDNDGKISANDIKALWESVGEYLSPEAAQNLIKNLDNDGDKLIDFQGFLRLTEAKSDDQAIKEAFELFESEKGSGRITPKSLNRTLSHLGESSPYGDTVSMIKAFKTGEDWKLDYDEFYRMMMTNSIKRKLINLNLNDARKLLRISKLEMVKSKLKQMKQEYIAYSEFINICSDACSHDLGLEFAKILDDSGTVIVLGEIVLLQPHQLVRAIQGLIPLNLANPTDERVMELEEMEKLKAAIDKKAEWLVRRELWCWLGYLVIQTAVVVMLAFKKLSWNVMEPICYCIAYVYVIARMCFFLWTSTEPSLKGFFESRSASKQRRLMKVQNFHVERYNELKRVCSSSSSSAPSWETAITISDSLFSEDNDSQRKKKE</sequence>
<dbReference type="AlphaFoldDB" id="A0ABD3A3K4"/>
<keyword evidence="8 11" id="KW-1133">Transmembrane helix</keyword>
<evidence type="ECO:0000256" key="11">
    <source>
        <dbReference type="SAM" id="Phobius"/>
    </source>
</evidence>
<dbReference type="PANTHER" id="PTHR13462">
    <property type="entry name" value="CALCIUM UNIPORTER PROTEIN, MITOCHONDRIAL"/>
    <property type="match status" value="1"/>
</dbReference>
<keyword evidence="5 11" id="KW-0812">Transmembrane</keyword>
<keyword evidence="7" id="KW-0106">Calcium</keyword>
<feature type="transmembrane region" description="Helical" evidence="11">
    <location>
        <begin position="315"/>
        <end position="337"/>
    </location>
</feature>
<feature type="transmembrane region" description="Helical" evidence="11">
    <location>
        <begin position="289"/>
        <end position="309"/>
    </location>
</feature>
<dbReference type="Pfam" id="PF04678">
    <property type="entry name" value="MCU"/>
    <property type="match status" value="1"/>
</dbReference>
<evidence type="ECO:0000259" key="12">
    <source>
        <dbReference type="PROSITE" id="PS50222"/>
    </source>
</evidence>
<keyword evidence="4" id="KW-0109">Calcium transport</keyword>
<comment type="similarity">
    <text evidence="2">Belongs to the MCU (TC 1.A.77) family.</text>
</comment>
<evidence type="ECO:0000256" key="9">
    <source>
        <dbReference type="ARBA" id="ARBA00023065"/>
    </source>
</evidence>
<dbReference type="GO" id="GO:0016020">
    <property type="term" value="C:membrane"/>
    <property type="evidence" value="ECO:0007669"/>
    <property type="project" value="UniProtKB-SubCell"/>
</dbReference>
<accession>A0ABD3A3K4</accession>